<feature type="domain" description="Transglutaminase-like" evidence="3">
    <location>
        <begin position="491"/>
        <end position="571"/>
    </location>
</feature>
<feature type="transmembrane region" description="Helical" evidence="2">
    <location>
        <begin position="163"/>
        <end position="182"/>
    </location>
</feature>
<evidence type="ECO:0000313" key="4">
    <source>
        <dbReference type="EMBL" id="WZP14676.1"/>
    </source>
</evidence>
<proteinExistence type="predicted"/>
<dbReference type="InterPro" id="IPR002931">
    <property type="entry name" value="Transglutaminase-like"/>
</dbReference>
<dbReference type="SMART" id="SM00460">
    <property type="entry name" value="TGc"/>
    <property type="match status" value="1"/>
</dbReference>
<feature type="region of interest" description="Disordered" evidence="1">
    <location>
        <begin position="572"/>
        <end position="624"/>
    </location>
</feature>
<dbReference type="PANTHER" id="PTHR42736">
    <property type="entry name" value="PROTEIN-GLUTAMINE GAMMA-GLUTAMYLTRANSFERASE"/>
    <property type="match status" value="1"/>
</dbReference>
<dbReference type="Proteomes" id="UP001448858">
    <property type="component" value="Chromosome"/>
</dbReference>
<dbReference type="SUPFAM" id="SSF54001">
    <property type="entry name" value="Cysteine proteinases"/>
    <property type="match status" value="1"/>
</dbReference>
<reference evidence="4 5" key="1">
    <citation type="submission" date="2024-04" db="EMBL/GenBank/DDBJ databases">
        <title>Arthrobacter sp. from Plains bison fecal sample.</title>
        <authorList>
            <person name="Ruzzini A."/>
        </authorList>
    </citation>
    <scope>NUCLEOTIDE SEQUENCE [LARGE SCALE GENOMIC DNA]</scope>
    <source>
        <strain evidence="4 5">EINP1</strain>
    </source>
</reference>
<dbReference type="EMBL" id="CP151657">
    <property type="protein sequence ID" value="WZP14676.1"/>
    <property type="molecule type" value="Genomic_DNA"/>
</dbReference>
<evidence type="ECO:0000256" key="2">
    <source>
        <dbReference type="SAM" id="Phobius"/>
    </source>
</evidence>
<organism evidence="4 5">
    <name type="scientific">Arthrobacter citreus</name>
    <dbReference type="NCBI Taxonomy" id="1670"/>
    <lineage>
        <taxon>Bacteria</taxon>
        <taxon>Bacillati</taxon>
        <taxon>Actinomycetota</taxon>
        <taxon>Actinomycetes</taxon>
        <taxon>Micrococcales</taxon>
        <taxon>Micrococcaceae</taxon>
        <taxon>Arthrobacter</taxon>
    </lineage>
</organism>
<dbReference type="InterPro" id="IPR038765">
    <property type="entry name" value="Papain-like_cys_pep_sf"/>
</dbReference>
<feature type="transmembrane region" description="Helical" evidence="2">
    <location>
        <begin position="633"/>
        <end position="653"/>
    </location>
</feature>
<evidence type="ECO:0000256" key="1">
    <source>
        <dbReference type="SAM" id="MobiDB-lite"/>
    </source>
</evidence>
<sequence length="824" mass="86485">MTATLTRPSAEGQAEVPQTSRFRPPWDWASAGASAVAVLLCSISLHGVFDGWSWFPPLVLTVAAVVSAMAAARRFRAPTALVPAVGLAALAIALTWLFAASTALLGLLPTGATLERSGRLVNEAQATIMNQVPPVLADPGIVFIACLGTGLIALLVDTLATTLRMPAASGLGLLALLTVPAVLKPNSIGVLAFILASSGYLLILATGSWQDRPRSASAASRPPGRQAAIAAGIGVAALVLALSLPAALPGFNQGTFPQGSRLNIWTGQSGLNPVVALGNDLRQPSASGRIRYATDSGQAVYLRSTTLEDFSGQRWAPDLRPESRRAGLQDMVPAEAAGPAENSTTVTTRVRSETYSSPWLLAPYAPQQVSGATGRFSWDPKTMTVISEENKGVSRLDYEVQSASPDISADSLRGLEPVPEGTVDPIFTELPEDLPESIREATREATTRANGPYEQAMAIQDYLRGQDFSYSLDAPVEGGYDGNGMDVLDRFLEEKSGYCVHYAAAMAVMAREAGIPSRMALGFAPGRSTGSTLLNMRGEELREYEVDSRDAHAWPELYFEGTGWVRFEPTPSRGSVPSYALQPRPTLQEGAGPDDDLSVDRPLPETVPQPALTPPPSSSAAPVAAAETGAGKAAAAGLAVLTAVAALLSPWALRRRRRTLRRRGLAGGRRTGGPAELFRARSAGPRSGQASGPASLAWDEAADTGLDFGHVPEKSESPRAYALRLERDAMLADGPALALQRLREAYEQEVYAAPGVLTSPAAAAASAGSASAASASAGAADPARAERLWADVKSVQDGLSASASWAVRIRARYFPASLASRFHL</sequence>
<evidence type="ECO:0000259" key="3">
    <source>
        <dbReference type="SMART" id="SM00460"/>
    </source>
</evidence>
<dbReference type="RefSeq" id="WP_342022328.1">
    <property type="nucleotide sequence ID" value="NZ_CP151657.1"/>
</dbReference>
<keyword evidence="2" id="KW-1133">Transmembrane helix</keyword>
<feature type="transmembrane region" description="Helical" evidence="2">
    <location>
        <begin position="84"/>
        <end position="108"/>
    </location>
</feature>
<protein>
    <submittedName>
        <fullName evidence="4">DUF3488 and transglutaminase-like domain-containing protein</fullName>
    </submittedName>
</protein>
<dbReference type="Pfam" id="PF01841">
    <property type="entry name" value="Transglut_core"/>
    <property type="match status" value="1"/>
</dbReference>
<keyword evidence="5" id="KW-1185">Reference proteome</keyword>
<dbReference type="InterPro" id="IPR021878">
    <property type="entry name" value="TgpA_N"/>
</dbReference>
<keyword evidence="2" id="KW-0812">Transmembrane</keyword>
<feature type="transmembrane region" description="Helical" evidence="2">
    <location>
        <begin position="188"/>
        <end position="206"/>
    </location>
</feature>
<gene>
    <name evidence="4" type="ORF">AAE021_10755</name>
</gene>
<keyword evidence="2" id="KW-0472">Membrane</keyword>
<dbReference type="PANTHER" id="PTHR42736:SF1">
    <property type="entry name" value="PROTEIN-GLUTAMINE GAMMA-GLUTAMYLTRANSFERASE"/>
    <property type="match status" value="1"/>
</dbReference>
<feature type="region of interest" description="Disordered" evidence="1">
    <location>
        <begin position="662"/>
        <end position="694"/>
    </location>
</feature>
<feature type="transmembrane region" description="Helical" evidence="2">
    <location>
        <begin position="139"/>
        <end position="156"/>
    </location>
</feature>
<feature type="transmembrane region" description="Helical" evidence="2">
    <location>
        <begin position="227"/>
        <end position="248"/>
    </location>
</feature>
<name>A0ABZ2ZSG9_9MICC</name>
<evidence type="ECO:0000313" key="5">
    <source>
        <dbReference type="Proteomes" id="UP001448858"/>
    </source>
</evidence>
<feature type="compositionally biased region" description="Pro residues" evidence="1">
    <location>
        <begin position="605"/>
        <end position="617"/>
    </location>
</feature>
<feature type="transmembrane region" description="Helical" evidence="2">
    <location>
        <begin position="28"/>
        <end position="48"/>
    </location>
</feature>
<feature type="region of interest" description="Disordered" evidence="1">
    <location>
        <begin position="1"/>
        <end position="20"/>
    </location>
</feature>
<dbReference type="Gene3D" id="3.10.620.30">
    <property type="match status" value="1"/>
</dbReference>
<accession>A0ABZ2ZSG9</accession>
<dbReference type="InterPro" id="IPR052901">
    <property type="entry name" value="Bact_TGase-like"/>
</dbReference>
<dbReference type="Pfam" id="PF11992">
    <property type="entry name" value="TgpA_N"/>
    <property type="match status" value="1"/>
</dbReference>
<feature type="transmembrane region" description="Helical" evidence="2">
    <location>
        <begin position="54"/>
        <end position="72"/>
    </location>
</feature>